<dbReference type="GO" id="GO:0006879">
    <property type="term" value="P:intracellular iron ion homeostasis"/>
    <property type="evidence" value="ECO:0007669"/>
    <property type="project" value="UniProtKB-KW"/>
</dbReference>
<dbReference type="Proteomes" id="UP000052978">
    <property type="component" value="Unassembled WGS sequence"/>
</dbReference>
<proteinExistence type="inferred from homology"/>
<keyword evidence="4" id="KW-0479">Metal-binding</keyword>
<keyword evidence="4" id="KW-0408">Iron</keyword>
<dbReference type="PROSITE" id="PS50905">
    <property type="entry name" value="FERRITIN_LIKE"/>
    <property type="match status" value="1"/>
</dbReference>
<dbReference type="EMBL" id="KE161194">
    <property type="protein sequence ID" value="EPQ02181.1"/>
    <property type="molecule type" value="Genomic_DNA"/>
</dbReference>
<dbReference type="PANTHER" id="PTHR11431">
    <property type="entry name" value="FERRITIN"/>
    <property type="match status" value="1"/>
</dbReference>
<dbReference type="GO" id="GO:0008198">
    <property type="term" value="F:ferrous iron binding"/>
    <property type="evidence" value="ECO:0007669"/>
    <property type="project" value="TreeGrafter"/>
</dbReference>
<evidence type="ECO:0000256" key="4">
    <source>
        <dbReference type="RuleBase" id="RU361145"/>
    </source>
</evidence>
<evidence type="ECO:0000256" key="3">
    <source>
        <dbReference type="ARBA" id="ARBA00047045"/>
    </source>
</evidence>
<dbReference type="AlphaFoldDB" id="S7MES6"/>
<dbReference type="InterPro" id="IPR012347">
    <property type="entry name" value="Ferritin-like"/>
</dbReference>
<comment type="function">
    <text evidence="2">Stores iron in a soluble, non-toxic, readily available form. Important for iron homeostasis. Iron is taken up in the ferrous form and deposited as ferric hydroxides after oxidation. Also plays a role in delivery of iron to cells. Mediates iron uptake in capsule cells of the developing kidney. Delivery to lysosomes by the cargo receptor NCOA4 for autophagic degradation and release or iron.</text>
</comment>
<dbReference type="SUPFAM" id="SSF47240">
    <property type="entry name" value="Ferritin-like"/>
    <property type="match status" value="1"/>
</dbReference>
<dbReference type="GO" id="GO:0044754">
    <property type="term" value="C:autolysosome"/>
    <property type="evidence" value="ECO:0007669"/>
    <property type="project" value="UniProtKB-SubCell"/>
</dbReference>
<evidence type="ECO:0000313" key="6">
    <source>
        <dbReference type="EMBL" id="EPQ02181.1"/>
    </source>
</evidence>
<evidence type="ECO:0000259" key="5">
    <source>
        <dbReference type="PROSITE" id="PS50905"/>
    </source>
</evidence>
<dbReference type="PANTHER" id="PTHR11431:SF47">
    <property type="entry name" value="FERRITIN LIGHT CHAIN"/>
    <property type="match status" value="1"/>
</dbReference>
<reference evidence="6 7" key="1">
    <citation type="journal article" date="2013" name="Nat. Commun.">
        <title>Genome analysis reveals insights into physiology and longevity of the Brandt's bat Myotis brandtii.</title>
        <authorList>
            <person name="Seim I."/>
            <person name="Fang X."/>
            <person name="Xiong Z."/>
            <person name="Lobanov A.V."/>
            <person name="Huang Z."/>
            <person name="Ma S."/>
            <person name="Feng Y."/>
            <person name="Turanov A.A."/>
            <person name="Zhu Y."/>
            <person name="Lenz T.L."/>
            <person name="Gerashchenko M.V."/>
            <person name="Fan D."/>
            <person name="Hee Yim S."/>
            <person name="Yao X."/>
            <person name="Jordan D."/>
            <person name="Xiong Y."/>
            <person name="Ma Y."/>
            <person name="Lyapunov A.N."/>
            <person name="Chen G."/>
            <person name="Kulakova O.I."/>
            <person name="Sun Y."/>
            <person name="Lee S.G."/>
            <person name="Bronson R.T."/>
            <person name="Moskalev A.A."/>
            <person name="Sunyaev S.R."/>
            <person name="Zhang G."/>
            <person name="Krogh A."/>
            <person name="Wang J."/>
            <person name="Gladyshev V.N."/>
        </authorList>
    </citation>
    <scope>NUCLEOTIDE SEQUENCE [LARGE SCALE GENOMIC DNA]</scope>
</reference>
<dbReference type="Gene3D" id="1.20.1260.10">
    <property type="match status" value="1"/>
</dbReference>
<gene>
    <name evidence="6" type="ORF">D623_10030156</name>
</gene>
<comment type="similarity">
    <text evidence="4">Belongs to the ferritin family.</text>
</comment>
<keyword evidence="4" id="KW-0409">Iron storage</keyword>
<dbReference type="GO" id="GO:0006826">
    <property type="term" value="P:iron ion transport"/>
    <property type="evidence" value="ECO:0007669"/>
    <property type="project" value="InterPro"/>
</dbReference>
<organism evidence="6 7">
    <name type="scientific">Myotis brandtii</name>
    <name type="common">Brandt's bat</name>
    <dbReference type="NCBI Taxonomy" id="109478"/>
    <lineage>
        <taxon>Eukaryota</taxon>
        <taxon>Metazoa</taxon>
        <taxon>Chordata</taxon>
        <taxon>Craniata</taxon>
        <taxon>Vertebrata</taxon>
        <taxon>Euteleostomi</taxon>
        <taxon>Mammalia</taxon>
        <taxon>Eutheria</taxon>
        <taxon>Laurasiatheria</taxon>
        <taxon>Chiroptera</taxon>
        <taxon>Yangochiroptera</taxon>
        <taxon>Vespertilionidae</taxon>
        <taxon>Myotis</taxon>
    </lineage>
</organism>
<accession>S7MES6</accession>
<protein>
    <recommendedName>
        <fullName evidence="4">Ferritin</fullName>
    </recommendedName>
</protein>
<sequence>MSSQIHQNYSTETEAVVNPLTSLHLQASHTYLSLGFYFRPDDVALEGEGGGHFFHELAEKKR</sequence>
<comment type="subcellular location">
    <subcellularLocation>
        <location evidence="1">Autolysosome</location>
    </subcellularLocation>
</comment>
<dbReference type="GO" id="GO:0008199">
    <property type="term" value="F:ferric iron binding"/>
    <property type="evidence" value="ECO:0007669"/>
    <property type="project" value="InterPro"/>
</dbReference>
<name>S7MES6_MYOBR</name>
<evidence type="ECO:0000256" key="2">
    <source>
        <dbReference type="ARBA" id="ARBA00045578"/>
    </source>
</evidence>
<dbReference type="InterPro" id="IPR001519">
    <property type="entry name" value="Ferritin"/>
</dbReference>
<dbReference type="InterPro" id="IPR009040">
    <property type="entry name" value="Ferritin-like_diiron"/>
</dbReference>
<comment type="subunit">
    <text evidence="3">Oligomer of 24 subunits. There are two types of subunits: L (light) chain and H (heavy) chain. The major chain can be light or heavy, depending on the species and tissue type. The functional molecule forms a roughly spherical shell with a diameter of 12 nm and contains a central cavity into which the insoluble mineral iron core is deposited. Interacts with NCOA4.</text>
</comment>
<evidence type="ECO:0000313" key="7">
    <source>
        <dbReference type="Proteomes" id="UP000052978"/>
    </source>
</evidence>
<feature type="domain" description="Ferritin-like diiron" evidence="5">
    <location>
        <begin position="7"/>
        <end position="62"/>
    </location>
</feature>
<dbReference type="InterPro" id="IPR009078">
    <property type="entry name" value="Ferritin-like_SF"/>
</dbReference>
<keyword evidence="7" id="KW-1185">Reference proteome</keyword>
<evidence type="ECO:0000256" key="1">
    <source>
        <dbReference type="ARBA" id="ARBA00044942"/>
    </source>
</evidence>